<dbReference type="InterPro" id="IPR005956">
    <property type="entry name" value="4OHPhenylPyrv_dOase"/>
</dbReference>
<keyword evidence="4" id="KW-0677">Repeat</keyword>
<evidence type="ECO:0000313" key="7">
    <source>
        <dbReference type="EMBL" id="KAG0726088.1"/>
    </source>
</evidence>
<dbReference type="OrthoDB" id="414569at2759"/>
<dbReference type="Gene3D" id="3.10.180.10">
    <property type="entry name" value="2,3-Dihydroxybiphenyl 1,2-Dioxygenase, domain 1"/>
    <property type="match status" value="2"/>
</dbReference>
<comment type="caution">
    <text evidence="7">The sequence shown here is derived from an EMBL/GenBank/DDBJ whole genome shotgun (WGS) entry which is preliminary data.</text>
</comment>
<feature type="domain" description="VOC" evidence="6">
    <location>
        <begin position="5"/>
        <end position="173"/>
    </location>
</feature>
<evidence type="ECO:0000256" key="5">
    <source>
        <dbReference type="ARBA" id="ARBA00023004"/>
    </source>
</evidence>
<dbReference type="SUPFAM" id="SSF54593">
    <property type="entry name" value="Glyoxalase/Bleomycin resistance protein/Dihydroxybiphenyl dioxygenase"/>
    <property type="match status" value="1"/>
</dbReference>
<comment type="similarity">
    <text evidence="2">Belongs to the 4HPPD family.</text>
</comment>
<dbReference type="PROSITE" id="PS51819">
    <property type="entry name" value="VOC"/>
    <property type="match status" value="1"/>
</dbReference>
<proteinExistence type="inferred from homology"/>
<dbReference type="GO" id="GO:0009072">
    <property type="term" value="P:aromatic amino acid metabolic process"/>
    <property type="evidence" value="ECO:0007669"/>
    <property type="project" value="InterPro"/>
</dbReference>
<accession>A0A8J4YGH5</accession>
<dbReference type="InterPro" id="IPR041736">
    <property type="entry name" value="4OHPhenylPyrv_dOase_N"/>
</dbReference>
<keyword evidence="3" id="KW-0479">Metal-binding</keyword>
<evidence type="ECO:0000313" key="8">
    <source>
        <dbReference type="Proteomes" id="UP000770661"/>
    </source>
</evidence>
<evidence type="ECO:0000256" key="4">
    <source>
        <dbReference type="ARBA" id="ARBA00022737"/>
    </source>
</evidence>
<gene>
    <name evidence="7" type="primary">Hpdl</name>
    <name evidence="7" type="ORF">GWK47_037317</name>
</gene>
<sequence>MCTSGLHHVEICVGEENDLMNLLIRGFGFKLIAQQITPLSLKWAVKHGSAVFVITKRRKHHIQQHGSTDEYSNCDQAIHEQTLKFPLIGNDGHSNDLEHWTVFCCQNQTSHVIDSVFNVALVVNDVDEVTKRVKAQGGNVVREPTIVKDGHGQVRYSIVTSCFGNVVHTLIDRQDYSGEFLPGFERLQHSDNESKRDLDEFSSNNSDIKPYVKESSILNEVLKKASTNYSQFWSNNDLDGDLFTHFDHVAYVCEPGKSKELMKWYECCFGAKRYEINREDTEEEGFMLSESVVNMRLKAMEYWRCAEAGLTMPSSTSEGSSLKIVIAESLNGNARKAGLLWELLHAIVCILTPDDFESL</sequence>
<keyword evidence="5" id="KW-0408">Iron</keyword>
<dbReference type="GO" id="GO:0046872">
    <property type="term" value="F:metal ion binding"/>
    <property type="evidence" value="ECO:0007669"/>
    <property type="project" value="UniProtKB-KW"/>
</dbReference>
<name>A0A8J4YGH5_CHIOP</name>
<dbReference type="Pfam" id="PF00903">
    <property type="entry name" value="Glyoxalase"/>
    <property type="match status" value="1"/>
</dbReference>
<evidence type="ECO:0000256" key="2">
    <source>
        <dbReference type="ARBA" id="ARBA00005877"/>
    </source>
</evidence>
<dbReference type="EMBL" id="JACEEZ010004843">
    <property type="protein sequence ID" value="KAG0726088.1"/>
    <property type="molecule type" value="Genomic_DNA"/>
</dbReference>
<keyword evidence="7" id="KW-0560">Oxidoreductase</keyword>
<dbReference type="CDD" id="cd08342">
    <property type="entry name" value="HPPD_N_like"/>
    <property type="match status" value="1"/>
</dbReference>
<evidence type="ECO:0000259" key="6">
    <source>
        <dbReference type="PROSITE" id="PS51819"/>
    </source>
</evidence>
<protein>
    <submittedName>
        <fullName evidence="7">4-hydroxyphenylpyruvate dioxygenase-like protein</fullName>
    </submittedName>
</protein>
<evidence type="ECO:0000256" key="1">
    <source>
        <dbReference type="ARBA" id="ARBA00001962"/>
    </source>
</evidence>
<dbReference type="PANTHER" id="PTHR11959:SF10">
    <property type="entry name" value="4-HYDROXYPHENYLPYRUVATE DIOXYGENASE-LIKE PROTEIN"/>
    <property type="match status" value="1"/>
</dbReference>
<dbReference type="PANTHER" id="PTHR11959">
    <property type="entry name" value="4-HYDROXYPHENYLPYRUVATE DIOXYGENASE"/>
    <property type="match status" value="1"/>
</dbReference>
<dbReference type="AlphaFoldDB" id="A0A8J4YGH5"/>
<dbReference type="InterPro" id="IPR029068">
    <property type="entry name" value="Glyas_Bleomycin-R_OHBP_Dase"/>
</dbReference>
<dbReference type="InterPro" id="IPR037523">
    <property type="entry name" value="VOC_core"/>
</dbReference>
<keyword evidence="8" id="KW-1185">Reference proteome</keyword>
<dbReference type="GO" id="GO:0003868">
    <property type="term" value="F:4-hydroxyphenylpyruvate dioxygenase activity"/>
    <property type="evidence" value="ECO:0007669"/>
    <property type="project" value="InterPro"/>
</dbReference>
<evidence type="ECO:0000256" key="3">
    <source>
        <dbReference type="ARBA" id="ARBA00022723"/>
    </source>
</evidence>
<keyword evidence="7" id="KW-0223">Dioxygenase</keyword>
<dbReference type="Proteomes" id="UP000770661">
    <property type="component" value="Unassembled WGS sequence"/>
</dbReference>
<reference evidence="7" key="1">
    <citation type="submission" date="2020-07" db="EMBL/GenBank/DDBJ databases">
        <title>The High-quality genome of the commercially important snow crab, Chionoecetes opilio.</title>
        <authorList>
            <person name="Jeong J.-H."/>
            <person name="Ryu S."/>
        </authorList>
    </citation>
    <scope>NUCLEOTIDE SEQUENCE</scope>
    <source>
        <strain evidence="7">MADBK_172401_WGS</strain>
        <tissue evidence="7">Digestive gland</tissue>
    </source>
</reference>
<organism evidence="7 8">
    <name type="scientific">Chionoecetes opilio</name>
    <name type="common">Atlantic snow crab</name>
    <name type="synonym">Cancer opilio</name>
    <dbReference type="NCBI Taxonomy" id="41210"/>
    <lineage>
        <taxon>Eukaryota</taxon>
        <taxon>Metazoa</taxon>
        <taxon>Ecdysozoa</taxon>
        <taxon>Arthropoda</taxon>
        <taxon>Crustacea</taxon>
        <taxon>Multicrustacea</taxon>
        <taxon>Malacostraca</taxon>
        <taxon>Eumalacostraca</taxon>
        <taxon>Eucarida</taxon>
        <taxon>Decapoda</taxon>
        <taxon>Pleocyemata</taxon>
        <taxon>Brachyura</taxon>
        <taxon>Eubrachyura</taxon>
        <taxon>Majoidea</taxon>
        <taxon>Majidae</taxon>
        <taxon>Chionoecetes</taxon>
    </lineage>
</organism>
<dbReference type="InterPro" id="IPR004360">
    <property type="entry name" value="Glyas_Fos-R_dOase_dom"/>
</dbReference>
<comment type="cofactor">
    <cofactor evidence="1">
        <name>Fe cation</name>
        <dbReference type="ChEBI" id="CHEBI:24875"/>
    </cofactor>
</comment>